<protein>
    <submittedName>
        <fullName evidence="1">Uncharacterized protein</fullName>
    </submittedName>
</protein>
<organism evidence="1">
    <name type="scientific">gut metagenome</name>
    <dbReference type="NCBI Taxonomy" id="749906"/>
    <lineage>
        <taxon>unclassified sequences</taxon>
        <taxon>metagenomes</taxon>
        <taxon>organismal metagenomes</taxon>
    </lineage>
</organism>
<proteinExistence type="predicted"/>
<comment type="caution">
    <text evidence="1">The sequence shown here is derived from an EMBL/GenBank/DDBJ whole genome shotgun (WGS) entry which is preliminary data.</text>
</comment>
<name>J9CYP9_9ZZZZ</name>
<reference evidence="1" key="1">
    <citation type="journal article" date="2012" name="PLoS ONE">
        <title>Gene sets for utilization of primary and secondary nutrition supplies in the distal gut of endangered iberian lynx.</title>
        <authorList>
            <person name="Alcaide M."/>
            <person name="Messina E."/>
            <person name="Richter M."/>
            <person name="Bargiela R."/>
            <person name="Peplies J."/>
            <person name="Huws S.A."/>
            <person name="Newbold C.J."/>
            <person name="Golyshin P.N."/>
            <person name="Simon M.A."/>
            <person name="Lopez G."/>
            <person name="Yakimov M.M."/>
            <person name="Ferrer M."/>
        </authorList>
    </citation>
    <scope>NUCLEOTIDE SEQUENCE</scope>
</reference>
<dbReference type="AlphaFoldDB" id="J9CYP9"/>
<sequence>MRHAHTETASTQGAYRFLYKTIFHEFTYSLIKYRLLILYRMDYILYKPRACIQ</sequence>
<gene>
    <name evidence="1" type="ORF">EVA_06501</name>
</gene>
<dbReference type="EMBL" id="AMCI01001483">
    <property type="protein sequence ID" value="EJX05396.1"/>
    <property type="molecule type" value="Genomic_DNA"/>
</dbReference>
<accession>J9CYP9</accession>
<evidence type="ECO:0000313" key="1">
    <source>
        <dbReference type="EMBL" id="EJX05396.1"/>
    </source>
</evidence>